<dbReference type="CDD" id="cd00075">
    <property type="entry name" value="HATPase"/>
    <property type="match status" value="1"/>
</dbReference>
<dbReference type="SMART" id="SM00091">
    <property type="entry name" value="PAS"/>
    <property type="match status" value="2"/>
</dbReference>
<keyword evidence="9" id="KW-0418">Kinase</keyword>
<keyword evidence="8" id="KW-0547">Nucleotide-binding</keyword>
<dbReference type="Pfam" id="PF00989">
    <property type="entry name" value="PAS"/>
    <property type="match status" value="1"/>
</dbReference>
<evidence type="ECO:0000256" key="1">
    <source>
        <dbReference type="ARBA" id="ARBA00000085"/>
    </source>
</evidence>
<accession>A0A2W1LS83</accession>
<dbReference type="InterPro" id="IPR000700">
    <property type="entry name" value="PAS-assoc_C"/>
</dbReference>
<evidence type="ECO:0000313" key="18">
    <source>
        <dbReference type="EMBL" id="PZD94691.1"/>
    </source>
</evidence>
<dbReference type="InterPro" id="IPR003594">
    <property type="entry name" value="HATPase_dom"/>
</dbReference>
<keyword evidence="7 14" id="KW-0812">Transmembrane</keyword>
<dbReference type="InterPro" id="IPR004358">
    <property type="entry name" value="Sig_transdc_His_kin-like_C"/>
</dbReference>
<dbReference type="Gene3D" id="1.10.287.130">
    <property type="match status" value="1"/>
</dbReference>
<dbReference type="InterPro" id="IPR036097">
    <property type="entry name" value="HisK_dim/P_sf"/>
</dbReference>
<evidence type="ECO:0000256" key="4">
    <source>
        <dbReference type="ARBA" id="ARBA00022475"/>
    </source>
</evidence>
<feature type="transmembrane region" description="Helical" evidence="14">
    <location>
        <begin position="87"/>
        <end position="106"/>
    </location>
</feature>
<keyword evidence="10" id="KW-0067">ATP-binding</keyword>
<dbReference type="EMBL" id="QKRB01000051">
    <property type="protein sequence ID" value="PZD94691.1"/>
    <property type="molecule type" value="Genomic_DNA"/>
</dbReference>
<dbReference type="InterPro" id="IPR013767">
    <property type="entry name" value="PAS_fold"/>
</dbReference>
<dbReference type="PRINTS" id="PR00344">
    <property type="entry name" value="BCTRLSENSOR"/>
</dbReference>
<keyword evidence="12" id="KW-0902">Two-component regulatory system</keyword>
<evidence type="ECO:0000256" key="10">
    <source>
        <dbReference type="ARBA" id="ARBA00022840"/>
    </source>
</evidence>
<dbReference type="SUPFAM" id="SSF55874">
    <property type="entry name" value="ATPase domain of HSP90 chaperone/DNA topoisomerase II/histidine kinase"/>
    <property type="match status" value="1"/>
</dbReference>
<feature type="domain" description="PAC" evidence="17">
    <location>
        <begin position="275"/>
        <end position="327"/>
    </location>
</feature>
<feature type="domain" description="PAS" evidence="16">
    <location>
        <begin position="201"/>
        <end position="271"/>
    </location>
</feature>
<dbReference type="CDD" id="cd00082">
    <property type="entry name" value="HisKA"/>
    <property type="match status" value="1"/>
</dbReference>
<feature type="transmembrane region" description="Helical" evidence="14">
    <location>
        <begin position="112"/>
        <end position="132"/>
    </location>
</feature>
<reference evidence="18 19" key="1">
    <citation type="submission" date="2018-06" db="EMBL/GenBank/DDBJ databases">
        <title>Paenibacillus imtechensis sp. nov.</title>
        <authorList>
            <person name="Pinnaka A.K."/>
            <person name="Singh H."/>
            <person name="Kaur M."/>
        </authorList>
    </citation>
    <scope>NUCLEOTIDE SEQUENCE [LARGE SCALE GENOMIC DNA]</scope>
    <source>
        <strain evidence="18 19">SMB1</strain>
    </source>
</reference>
<dbReference type="RefSeq" id="WP_111147912.1">
    <property type="nucleotide sequence ID" value="NZ_QKRB01000051.1"/>
</dbReference>
<dbReference type="OrthoDB" id="9813151at2"/>
<proteinExistence type="predicted"/>
<evidence type="ECO:0000256" key="7">
    <source>
        <dbReference type="ARBA" id="ARBA00022692"/>
    </source>
</evidence>
<dbReference type="GO" id="GO:0005886">
    <property type="term" value="C:plasma membrane"/>
    <property type="evidence" value="ECO:0007669"/>
    <property type="project" value="UniProtKB-SubCell"/>
</dbReference>
<dbReference type="InterPro" id="IPR011620">
    <property type="entry name" value="Sig_transdc_His_kinase_LytS_TM"/>
</dbReference>
<protein>
    <recommendedName>
        <fullName evidence="3">histidine kinase</fullName>
        <ecNumber evidence="3">2.7.13.3</ecNumber>
    </recommendedName>
</protein>
<dbReference type="Gene3D" id="3.30.565.10">
    <property type="entry name" value="Histidine kinase-like ATPase, C-terminal domain"/>
    <property type="match status" value="1"/>
</dbReference>
<evidence type="ECO:0000259" key="17">
    <source>
        <dbReference type="PROSITE" id="PS50113"/>
    </source>
</evidence>
<keyword evidence="19" id="KW-1185">Reference proteome</keyword>
<evidence type="ECO:0000256" key="12">
    <source>
        <dbReference type="ARBA" id="ARBA00023012"/>
    </source>
</evidence>
<dbReference type="GO" id="GO:0000155">
    <property type="term" value="F:phosphorelay sensor kinase activity"/>
    <property type="evidence" value="ECO:0007669"/>
    <property type="project" value="InterPro"/>
</dbReference>
<dbReference type="SMART" id="SM00388">
    <property type="entry name" value="HisKA"/>
    <property type="match status" value="1"/>
</dbReference>
<evidence type="ECO:0000256" key="6">
    <source>
        <dbReference type="ARBA" id="ARBA00022679"/>
    </source>
</evidence>
<evidence type="ECO:0000313" key="19">
    <source>
        <dbReference type="Proteomes" id="UP000249522"/>
    </source>
</evidence>
<name>A0A2W1LS83_9BACL</name>
<keyword evidence="4" id="KW-1003">Cell membrane</keyword>
<dbReference type="PROSITE" id="PS50113">
    <property type="entry name" value="PAC"/>
    <property type="match status" value="1"/>
</dbReference>
<dbReference type="GO" id="GO:0071555">
    <property type="term" value="P:cell wall organization"/>
    <property type="evidence" value="ECO:0007669"/>
    <property type="project" value="InterPro"/>
</dbReference>
<dbReference type="AlphaFoldDB" id="A0A2W1LS83"/>
<dbReference type="InterPro" id="IPR001610">
    <property type="entry name" value="PAC"/>
</dbReference>
<dbReference type="FunFam" id="3.30.565.10:FF:000006">
    <property type="entry name" value="Sensor histidine kinase WalK"/>
    <property type="match status" value="1"/>
</dbReference>
<evidence type="ECO:0000256" key="13">
    <source>
        <dbReference type="ARBA" id="ARBA00023136"/>
    </source>
</evidence>
<dbReference type="PROSITE" id="PS50109">
    <property type="entry name" value="HIS_KIN"/>
    <property type="match status" value="1"/>
</dbReference>
<keyword evidence="6" id="KW-0808">Transferase</keyword>
<feature type="domain" description="PAS" evidence="16">
    <location>
        <begin position="328"/>
        <end position="398"/>
    </location>
</feature>
<dbReference type="Proteomes" id="UP000249522">
    <property type="component" value="Unassembled WGS sequence"/>
</dbReference>
<dbReference type="EC" id="2.7.13.3" evidence="3"/>
<dbReference type="PROSITE" id="PS50112">
    <property type="entry name" value="PAS"/>
    <property type="match status" value="2"/>
</dbReference>
<gene>
    <name evidence="18" type="ORF">DNH61_17220</name>
</gene>
<evidence type="ECO:0000256" key="5">
    <source>
        <dbReference type="ARBA" id="ARBA00022553"/>
    </source>
</evidence>
<dbReference type="GO" id="GO:0006355">
    <property type="term" value="P:regulation of DNA-templated transcription"/>
    <property type="evidence" value="ECO:0007669"/>
    <property type="project" value="InterPro"/>
</dbReference>
<dbReference type="SMART" id="SM00086">
    <property type="entry name" value="PAC"/>
    <property type="match status" value="2"/>
</dbReference>
<dbReference type="Pfam" id="PF02518">
    <property type="entry name" value="HATPase_c"/>
    <property type="match status" value="1"/>
</dbReference>
<dbReference type="InterPro" id="IPR000014">
    <property type="entry name" value="PAS"/>
</dbReference>
<dbReference type="PANTHER" id="PTHR43047">
    <property type="entry name" value="TWO-COMPONENT HISTIDINE PROTEIN KINASE"/>
    <property type="match status" value="1"/>
</dbReference>
<evidence type="ECO:0000259" key="15">
    <source>
        <dbReference type="PROSITE" id="PS50109"/>
    </source>
</evidence>
<dbReference type="Pfam" id="PF07694">
    <property type="entry name" value="5TM-5TMR_LYT"/>
    <property type="match status" value="1"/>
</dbReference>
<evidence type="ECO:0000256" key="14">
    <source>
        <dbReference type="SAM" id="Phobius"/>
    </source>
</evidence>
<comment type="catalytic activity">
    <reaction evidence="1">
        <text>ATP + protein L-histidine = ADP + protein N-phospho-L-histidine.</text>
        <dbReference type="EC" id="2.7.13.3"/>
    </reaction>
</comment>
<organism evidence="18 19">
    <name type="scientific">Paenibacillus sambharensis</name>
    <dbReference type="NCBI Taxonomy" id="1803190"/>
    <lineage>
        <taxon>Bacteria</taxon>
        <taxon>Bacillati</taxon>
        <taxon>Bacillota</taxon>
        <taxon>Bacilli</taxon>
        <taxon>Bacillales</taxon>
        <taxon>Paenibacillaceae</taxon>
        <taxon>Paenibacillus</taxon>
    </lineage>
</organism>
<dbReference type="NCBIfam" id="TIGR00229">
    <property type="entry name" value="sensory_box"/>
    <property type="match status" value="2"/>
</dbReference>
<feature type="domain" description="Histidine kinase" evidence="15">
    <location>
        <begin position="470"/>
        <end position="688"/>
    </location>
</feature>
<sequence length="688" mass="76530">MGEFLIKLSTLLFDILNDLCIFTALLLVLNILFQRFCLTRLRPVKLRIKYGLAQGGVGTLLMMSGFELGPNFVLDLRYLCIAAAARFWGWQASLTAALVIAVSRWLLFGVHVPAAVSALLMGAACGLIATFVKPGWKQWACMNVFCIVITSSIIGLMFDGGKMPEVLASFLLAGITAGLVTHLLLSFTEKSGQLQLQLKESTDKYESLVNNVRAIIFQTDAEGRWVFLNEEWTRVTGRAVEESLGERYDAKLHPSDKVLSQHYFEPLYKREIDYCHQEMRYQGNDGEQLWIEVHGRAIIDKNGHFLGTFGTISDITKRKQAEQSLIESEERYRLLVETSPEAICVFSMEETIVFYNEACARLLGYQDADLMKESIYTFVPREQVELIRKGVQRVFAEPRHIVGVEFMCRRRDGSMLALETSAAYVKFNGLPSIQVIFRDNTERKQLHDSLMQAKARSDEASQAKSDFLAAMNHELRTPLNGVLGFAQLLKMGVAKLPDSDRLVQDADKIITAGNHLLTLINDILDLSSIEAGKMRVRHIPVGLGGLLEDCVQVMQPLAGERGITIMNELGSLEAIVLADPVRLRQVMFNLLSNAIKYNRTNGTVTLSGHSADGIFRLSVSDTGTGIPPNKAERIFEPFYRAHASPEVEGTGIGLTLTKRLLALMDGNITVESDGHSGSVFNVELQQIA</sequence>
<dbReference type="Gene3D" id="3.30.450.20">
    <property type="entry name" value="PAS domain"/>
    <property type="match status" value="2"/>
</dbReference>
<dbReference type="SUPFAM" id="SSF55785">
    <property type="entry name" value="PYP-like sensor domain (PAS domain)"/>
    <property type="match status" value="2"/>
</dbReference>
<dbReference type="SUPFAM" id="SSF47384">
    <property type="entry name" value="Homodimeric domain of signal transducing histidine kinase"/>
    <property type="match status" value="1"/>
</dbReference>
<keyword evidence="13 14" id="KW-0472">Membrane</keyword>
<feature type="transmembrane region" description="Helical" evidence="14">
    <location>
        <begin position="139"/>
        <end position="158"/>
    </location>
</feature>
<comment type="caution">
    <text evidence="18">The sequence shown here is derived from an EMBL/GenBank/DDBJ whole genome shotgun (WGS) entry which is preliminary data.</text>
</comment>
<dbReference type="GO" id="GO:0005524">
    <property type="term" value="F:ATP binding"/>
    <property type="evidence" value="ECO:0007669"/>
    <property type="project" value="UniProtKB-KW"/>
</dbReference>
<keyword evidence="5" id="KW-0597">Phosphoprotein</keyword>
<evidence type="ECO:0000256" key="8">
    <source>
        <dbReference type="ARBA" id="ARBA00022741"/>
    </source>
</evidence>
<dbReference type="SMART" id="SM00387">
    <property type="entry name" value="HATPase_c"/>
    <property type="match status" value="1"/>
</dbReference>
<evidence type="ECO:0000256" key="11">
    <source>
        <dbReference type="ARBA" id="ARBA00022989"/>
    </source>
</evidence>
<evidence type="ECO:0000256" key="9">
    <source>
        <dbReference type="ARBA" id="ARBA00022777"/>
    </source>
</evidence>
<dbReference type="InterPro" id="IPR036890">
    <property type="entry name" value="HATPase_C_sf"/>
</dbReference>
<comment type="subcellular location">
    <subcellularLocation>
        <location evidence="2">Cell membrane</location>
        <topology evidence="2">Multi-pass membrane protein</topology>
    </subcellularLocation>
</comment>
<evidence type="ECO:0000256" key="2">
    <source>
        <dbReference type="ARBA" id="ARBA00004651"/>
    </source>
</evidence>
<evidence type="ECO:0000259" key="16">
    <source>
        <dbReference type="PROSITE" id="PS50112"/>
    </source>
</evidence>
<dbReference type="InterPro" id="IPR005467">
    <property type="entry name" value="His_kinase_dom"/>
</dbReference>
<dbReference type="Pfam" id="PF00512">
    <property type="entry name" value="HisKA"/>
    <property type="match status" value="1"/>
</dbReference>
<dbReference type="InterPro" id="IPR003661">
    <property type="entry name" value="HisK_dim/P_dom"/>
</dbReference>
<dbReference type="CDD" id="cd00130">
    <property type="entry name" value="PAS"/>
    <property type="match status" value="2"/>
</dbReference>
<dbReference type="InterPro" id="IPR035965">
    <property type="entry name" value="PAS-like_dom_sf"/>
</dbReference>
<dbReference type="Pfam" id="PF13426">
    <property type="entry name" value="PAS_9"/>
    <property type="match status" value="1"/>
</dbReference>
<evidence type="ECO:0000256" key="3">
    <source>
        <dbReference type="ARBA" id="ARBA00012438"/>
    </source>
</evidence>
<feature type="transmembrane region" description="Helical" evidence="14">
    <location>
        <begin position="12"/>
        <end position="33"/>
    </location>
</feature>
<keyword evidence="11 14" id="KW-1133">Transmembrane helix</keyword>